<name>A0ABQ7J3R7_9APIC</name>
<feature type="region of interest" description="Disordered" evidence="1">
    <location>
        <begin position="104"/>
        <end position="145"/>
    </location>
</feature>
<keyword evidence="3" id="KW-1185">Reference proteome</keyword>
<feature type="compositionally biased region" description="Basic and acidic residues" evidence="1">
    <location>
        <begin position="104"/>
        <end position="120"/>
    </location>
</feature>
<gene>
    <name evidence="2" type="ORF">IE077_002433</name>
</gene>
<accession>A0ABQ7J3R7</accession>
<protein>
    <submittedName>
        <fullName evidence="2">Uncharacterized protein</fullName>
    </submittedName>
</protein>
<evidence type="ECO:0000313" key="3">
    <source>
        <dbReference type="Proteomes" id="UP000823046"/>
    </source>
</evidence>
<dbReference type="EMBL" id="JADAQX010001581">
    <property type="protein sequence ID" value="KAF8817747.1"/>
    <property type="molecule type" value="Genomic_DNA"/>
</dbReference>
<sequence length="356" mass="41004">MDPLMELALYSTQSISESIETGKEKVPQLQDKQRKLLEDGTALNHQLPGKLKTISVSQQISNAKSLEEARRIVDKYFYNIKTNASSLCDIFEKISLFANRKAKDNTHTSRKYEHPRENYSKSKRSGLSVTESDRDSEPSSSFTSKVSSHFPVFAESISQIGLLNESISQLFLQHPSSFKPEDLCSYMHGLALSGVRNREICNQLAKEIQRRPKKYTIHQLQSIFCSYTRLLEFRADVHGEIGITIHDNAFLKFLLEAIMTLSDKELSKLQTHQLAILLRCLVRLSYKEEKLLQMLGQMILRKQKEFSQKDWSQCVSAYNRFGIPLRGHCLAHKRPFNTRDWEHPPLPKRPKPMSEC</sequence>
<reference evidence="2 3" key="1">
    <citation type="journal article" date="2020" name="bioRxiv">
        <title>Metabolic contributions of an alphaproteobacterial endosymbiont in the apicomplexan Cardiosporidium cionae.</title>
        <authorList>
            <person name="Hunter E.S."/>
            <person name="Paight C.J."/>
            <person name="Lane C.E."/>
        </authorList>
    </citation>
    <scope>NUCLEOTIDE SEQUENCE [LARGE SCALE GENOMIC DNA]</scope>
    <source>
        <strain evidence="2">ESH_2018</strain>
    </source>
</reference>
<evidence type="ECO:0000313" key="2">
    <source>
        <dbReference type="EMBL" id="KAF8817747.1"/>
    </source>
</evidence>
<comment type="caution">
    <text evidence="2">The sequence shown here is derived from an EMBL/GenBank/DDBJ whole genome shotgun (WGS) entry which is preliminary data.</text>
</comment>
<dbReference type="Proteomes" id="UP000823046">
    <property type="component" value="Unassembled WGS sequence"/>
</dbReference>
<evidence type="ECO:0000256" key="1">
    <source>
        <dbReference type="SAM" id="MobiDB-lite"/>
    </source>
</evidence>
<organism evidence="2 3">
    <name type="scientific">Cardiosporidium cionae</name>
    <dbReference type="NCBI Taxonomy" id="476202"/>
    <lineage>
        <taxon>Eukaryota</taxon>
        <taxon>Sar</taxon>
        <taxon>Alveolata</taxon>
        <taxon>Apicomplexa</taxon>
        <taxon>Aconoidasida</taxon>
        <taxon>Nephromycida</taxon>
        <taxon>Cardiosporidium</taxon>
    </lineage>
</organism>
<proteinExistence type="predicted"/>